<sequence>MHFSENSAEASRPFLTWQRIIDWGHTHYRDRIFRKDERVPARPGLLYLVNKGAIRLVGAAQSSIVNFDDGESSEPPSDLPEEAFLGFVDAGQPFEIVAQSPFNLQAYAHVDRTEVVWMYWHDLDNWPHFRKEVYESFRYQHQRKLLWLSALGQRRTIERLMNFLTLLIEEYGEPCENGYCLPYLLTHAQIGSAIGSTRVTVTRLMGKLRRQGLISIQEDNLICMPHWETAKNYKEK</sequence>
<dbReference type="PROSITE" id="PS00042">
    <property type="entry name" value="HTH_CRP_1"/>
    <property type="match status" value="1"/>
</dbReference>
<dbReference type="Gene3D" id="1.10.10.10">
    <property type="entry name" value="Winged helix-like DNA-binding domain superfamily/Winged helix DNA-binding domain"/>
    <property type="match status" value="1"/>
</dbReference>
<reference evidence="3" key="1">
    <citation type="journal article" date="2013" name="Proc. Natl. Acad. Sci. U.S.A.">
        <title>Improving the coverage of the cyanobacterial phylum using diversity-driven genome sequencing.</title>
        <authorList>
            <person name="Shih P.M."/>
            <person name="Wu D."/>
            <person name="Latifi A."/>
            <person name="Axen S.D."/>
            <person name="Fewer D.P."/>
            <person name="Talla E."/>
            <person name="Calteau A."/>
            <person name="Cai F."/>
            <person name="Tandeau de Marsac N."/>
            <person name="Rippka R."/>
            <person name="Herdman M."/>
            <person name="Sivonen K."/>
            <person name="Coursin T."/>
            <person name="Laurent T."/>
            <person name="Goodwin L."/>
            <person name="Nolan M."/>
            <person name="Davenport K.W."/>
            <person name="Han C.S."/>
            <person name="Rubin E.M."/>
            <person name="Eisen J.A."/>
            <person name="Woyke T."/>
            <person name="Gugger M."/>
            <person name="Kerfeld C.A."/>
        </authorList>
    </citation>
    <scope>NUCLEOTIDE SEQUENCE [LARGE SCALE GENOMIC DNA]</scope>
    <source>
        <strain evidence="3">ATCC 29371 / PCC 7437</strain>
    </source>
</reference>
<accession>K9XZ86</accession>
<dbReference type="InterPro" id="IPR036390">
    <property type="entry name" value="WH_DNA-bd_sf"/>
</dbReference>
<dbReference type="eggNOG" id="COG0664">
    <property type="taxonomic scope" value="Bacteria"/>
</dbReference>
<organism evidence="2 3">
    <name type="scientific">Stanieria cyanosphaera (strain ATCC 29371 / PCC 7437)</name>
    <dbReference type="NCBI Taxonomy" id="111780"/>
    <lineage>
        <taxon>Bacteria</taxon>
        <taxon>Bacillati</taxon>
        <taxon>Cyanobacteriota</taxon>
        <taxon>Cyanophyceae</taxon>
        <taxon>Pleurocapsales</taxon>
        <taxon>Dermocarpellaceae</taxon>
        <taxon>Stanieria</taxon>
    </lineage>
</organism>
<dbReference type="RefSeq" id="WP_015194639.1">
    <property type="nucleotide sequence ID" value="NC_019748.1"/>
</dbReference>
<dbReference type="HOGENOM" id="CLU_1093513_0_0_3"/>
<dbReference type="InterPro" id="IPR012318">
    <property type="entry name" value="HTH_CRP"/>
</dbReference>
<dbReference type="SUPFAM" id="SSF46785">
    <property type="entry name" value="Winged helix' DNA-binding domain"/>
    <property type="match status" value="1"/>
</dbReference>
<dbReference type="OrthoDB" id="5242211at2"/>
<dbReference type="PATRIC" id="fig|111780.3.peg.3603"/>
<dbReference type="GO" id="GO:0003677">
    <property type="term" value="F:DNA binding"/>
    <property type="evidence" value="ECO:0007669"/>
    <property type="project" value="InterPro"/>
</dbReference>
<evidence type="ECO:0000259" key="1">
    <source>
        <dbReference type="PROSITE" id="PS51063"/>
    </source>
</evidence>
<dbReference type="InterPro" id="IPR036388">
    <property type="entry name" value="WH-like_DNA-bd_sf"/>
</dbReference>
<dbReference type="KEGG" id="scs:Sta7437_3476"/>
<protein>
    <submittedName>
        <fullName evidence="2">Transcriptional regulator, Crp/Fnr family</fullName>
    </submittedName>
</protein>
<name>K9XZ86_STAC7</name>
<feature type="domain" description="HTH crp-type" evidence="1">
    <location>
        <begin position="154"/>
        <end position="227"/>
    </location>
</feature>
<dbReference type="PRINTS" id="PR00034">
    <property type="entry name" value="HTHCRP"/>
</dbReference>
<evidence type="ECO:0000313" key="2">
    <source>
        <dbReference type="EMBL" id="AFZ36977.1"/>
    </source>
</evidence>
<dbReference type="SMART" id="SM00419">
    <property type="entry name" value="HTH_CRP"/>
    <property type="match status" value="1"/>
</dbReference>
<dbReference type="EMBL" id="CP003653">
    <property type="protein sequence ID" value="AFZ36977.1"/>
    <property type="molecule type" value="Genomic_DNA"/>
</dbReference>
<dbReference type="Proteomes" id="UP000010473">
    <property type="component" value="Chromosome"/>
</dbReference>
<dbReference type="InterPro" id="IPR018335">
    <property type="entry name" value="Tscrpt_reg_HTH_Crp-type_CS"/>
</dbReference>
<evidence type="ECO:0000313" key="3">
    <source>
        <dbReference type="Proteomes" id="UP000010473"/>
    </source>
</evidence>
<dbReference type="GO" id="GO:0003700">
    <property type="term" value="F:DNA-binding transcription factor activity"/>
    <property type="evidence" value="ECO:0007669"/>
    <property type="project" value="InterPro"/>
</dbReference>
<keyword evidence="3" id="KW-1185">Reference proteome</keyword>
<dbReference type="Pfam" id="PF13545">
    <property type="entry name" value="HTH_Crp_2"/>
    <property type="match status" value="1"/>
</dbReference>
<dbReference type="CDD" id="cd00092">
    <property type="entry name" value="HTH_CRP"/>
    <property type="match status" value="1"/>
</dbReference>
<dbReference type="AlphaFoldDB" id="K9XZ86"/>
<gene>
    <name evidence="2" type="ordered locus">Sta7437_3476</name>
</gene>
<dbReference type="PROSITE" id="PS51063">
    <property type="entry name" value="HTH_CRP_2"/>
    <property type="match status" value="1"/>
</dbReference>
<dbReference type="STRING" id="111780.Sta7437_3476"/>
<proteinExistence type="predicted"/>